<keyword evidence="3" id="KW-0520">NAD</keyword>
<comment type="similarity">
    <text evidence="1 4">Belongs to the D-isomer specific 2-hydroxyacid dehydrogenase family.</text>
</comment>
<feature type="domain" description="D-isomer specific 2-hydroxyacid dehydrogenase catalytic" evidence="5">
    <location>
        <begin position="16"/>
        <end position="309"/>
    </location>
</feature>
<dbReference type="InterPro" id="IPR029753">
    <property type="entry name" value="D-isomer_DH_CS"/>
</dbReference>
<dbReference type="Pfam" id="PF02826">
    <property type="entry name" value="2-Hacid_dh_C"/>
    <property type="match status" value="1"/>
</dbReference>
<evidence type="ECO:0000256" key="3">
    <source>
        <dbReference type="ARBA" id="ARBA00023027"/>
    </source>
</evidence>
<dbReference type="InterPro" id="IPR036291">
    <property type="entry name" value="NAD(P)-bd_dom_sf"/>
</dbReference>
<sequence>MFKIVRTDAEQEVCFKALEEVARVVHLPEFGTSEDDLVQECKDADLILHCYTPITRRVIENAQRLKGIIKYGVGIDAIDIDAAKQRGIPVANIPDYGDQTVAEGAFYLMITLAKNGQQVQRLMRRDGWVWPKKEVQGLDLGGKTVGLVGCGKIGKRFARMAKGFGMRVICFDPYRERDQLEQVDSLNRLCERSDFISIHATLNESSRNLIRKEHFLKMKPTAYLINTSRGGIVDEQALVHAVESHQIAGVGLDTYSVEPLHKESHVLSSLFDRDNVVLTPHFAFWTKEAAQRLQQETLERCFEIINKQSLVVKSDDPRLTSQTQNVVVRSKL</sequence>
<dbReference type="SUPFAM" id="SSF51735">
    <property type="entry name" value="NAD(P)-binding Rossmann-fold domains"/>
    <property type="match status" value="1"/>
</dbReference>
<name>A0A7S2RBY4_9STRA</name>
<reference evidence="7" key="1">
    <citation type="submission" date="2021-01" db="EMBL/GenBank/DDBJ databases">
        <authorList>
            <person name="Corre E."/>
            <person name="Pelletier E."/>
            <person name="Niang G."/>
            <person name="Scheremetjew M."/>
            <person name="Finn R."/>
            <person name="Kale V."/>
            <person name="Holt S."/>
            <person name="Cochrane G."/>
            <person name="Meng A."/>
            <person name="Brown T."/>
            <person name="Cohen L."/>
        </authorList>
    </citation>
    <scope>NUCLEOTIDE SEQUENCE</scope>
    <source>
        <strain evidence="7">NY070348D</strain>
    </source>
</reference>
<evidence type="ECO:0000256" key="1">
    <source>
        <dbReference type="ARBA" id="ARBA00005854"/>
    </source>
</evidence>
<feature type="domain" description="D-isomer specific 2-hydroxyacid dehydrogenase NAD-binding" evidence="6">
    <location>
        <begin position="107"/>
        <end position="283"/>
    </location>
</feature>
<dbReference type="Pfam" id="PF00389">
    <property type="entry name" value="2-Hacid_dh"/>
    <property type="match status" value="1"/>
</dbReference>
<dbReference type="GO" id="GO:0051287">
    <property type="term" value="F:NAD binding"/>
    <property type="evidence" value="ECO:0007669"/>
    <property type="project" value="InterPro"/>
</dbReference>
<evidence type="ECO:0000313" key="7">
    <source>
        <dbReference type="EMBL" id="CAD9666588.1"/>
    </source>
</evidence>
<organism evidence="7">
    <name type="scientific">Mucochytrium quahogii</name>
    <dbReference type="NCBI Taxonomy" id="96639"/>
    <lineage>
        <taxon>Eukaryota</taxon>
        <taxon>Sar</taxon>
        <taxon>Stramenopiles</taxon>
        <taxon>Bigyra</taxon>
        <taxon>Labyrinthulomycetes</taxon>
        <taxon>Thraustochytrida</taxon>
        <taxon>Thraustochytriidae</taxon>
        <taxon>Mucochytrium</taxon>
    </lineage>
</organism>
<dbReference type="SUPFAM" id="SSF52283">
    <property type="entry name" value="Formate/glycerate dehydrogenase catalytic domain-like"/>
    <property type="match status" value="1"/>
</dbReference>
<dbReference type="PANTHER" id="PTHR42789:SF1">
    <property type="entry name" value="D-ISOMER SPECIFIC 2-HYDROXYACID DEHYDROGENASE FAMILY PROTEIN (AFU_ORTHOLOGUE AFUA_6G10090)"/>
    <property type="match status" value="1"/>
</dbReference>
<dbReference type="PANTHER" id="PTHR42789">
    <property type="entry name" value="D-ISOMER SPECIFIC 2-HYDROXYACID DEHYDROGENASE FAMILY PROTEIN (AFU_ORTHOLOGUE AFUA_6G10090)"/>
    <property type="match status" value="1"/>
</dbReference>
<evidence type="ECO:0000256" key="4">
    <source>
        <dbReference type="RuleBase" id="RU003719"/>
    </source>
</evidence>
<keyword evidence="2 4" id="KW-0560">Oxidoreductase</keyword>
<dbReference type="Gene3D" id="3.40.50.720">
    <property type="entry name" value="NAD(P)-binding Rossmann-like Domain"/>
    <property type="match status" value="2"/>
</dbReference>
<accession>A0A7S2RBY4</accession>
<gene>
    <name evidence="7" type="ORF">QSP1433_LOCUS1768</name>
</gene>
<dbReference type="GO" id="GO:0016616">
    <property type="term" value="F:oxidoreductase activity, acting on the CH-OH group of donors, NAD or NADP as acceptor"/>
    <property type="evidence" value="ECO:0007669"/>
    <property type="project" value="InterPro"/>
</dbReference>
<dbReference type="PROSITE" id="PS00671">
    <property type="entry name" value="D_2_HYDROXYACID_DH_3"/>
    <property type="match status" value="1"/>
</dbReference>
<dbReference type="EMBL" id="HBHK01003009">
    <property type="protein sequence ID" value="CAD9666588.1"/>
    <property type="molecule type" value="Transcribed_RNA"/>
</dbReference>
<dbReference type="InterPro" id="IPR050857">
    <property type="entry name" value="D-2-hydroxyacid_DH"/>
</dbReference>
<dbReference type="InterPro" id="IPR006140">
    <property type="entry name" value="D-isomer_DH_NAD-bd"/>
</dbReference>
<dbReference type="InterPro" id="IPR006139">
    <property type="entry name" value="D-isomer_2_OHA_DH_cat_dom"/>
</dbReference>
<evidence type="ECO:0000259" key="5">
    <source>
        <dbReference type="Pfam" id="PF00389"/>
    </source>
</evidence>
<dbReference type="AlphaFoldDB" id="A0A7S2RBY4"/>
<dbReference type="FunFam" id="3.40.50.720:FF:000203">
    <property type="entry name" value="D-3-phosphoglycerate dehydrogenase (SerA)"/>
    <property type="match status" value="1"/>
</dbReference>
<proteinExistence type="inferred from homology"/>
<evidence type="ECO:0000256" key="2">
    <source>
        <dbReference type="ARBA" id="ARBA00023002"/>
    </source>
</evidence>
<dbReference type="CDD" id="cd12173">
    <property type="entry name" value="PGDH_4"/>
    <property type="match status" value="1"/>
</dbReference>
<evidence type="ECO:0000259" key="6">
    <source>
        <dbReference type="Pfam" id="PF02826"/>
    </source>
</evidence>
<protein>
    <submittedName>
        <fullName evidence="7">Uncharacterized protein</fullName>
    </submittedName>
</protein>